<evidence type="ECO:0000313" key="7">
    <source>
        <dbReference type="Proteomes" id="UP000660745"/>
    </source>
</evidence>
<evidence type="ECO:0000256" key="2">
    <source>
        <dbReference type="ARBA" id="ARBA00023125"/>
    </source>
</evidence>
<evidence type="ECO:0000313" key="6">
    <source>
        <dbReference type="EMBL" id="GGP06647.1"/>
    </source>
</evidence>
<dbReference type="CDD" id="cd17535">
    <property type="entry name" value="REC_NarL-like"/>
    <property type="match status" value="1"/>
</dbReference>
<proteinExistence type="predicted"/>
<dbReference type="InterPro" id="IPR016032">
    <property type="entry name" value="Sig_transdc_resp-reg_C-effctor"/>
</dbReference>
<accession>A0A918E4W0</accession>
<dbReference type="AlphaFoldDB" id="A0A918E4W0"/>
<reference evidence="6" key="2">
    <citation type="submission" date="2020-09" db="EMBL/GenBank/DDBJ databases">
        <authorList>
            <person name="Sun Q."/>
            <person name="Zhou Y."/>
        </authorList>
    </citation>
    <scope>NUCLEOTIDE SEQUENCE</scope>
    <source>
        <strain evidence="6">CGMCC 4.7430</strain>
    </source>
</reference>
<dbReference type="GO" id="GO:0000160">
    <property type="term" value="P:phosphorelay signal transduction system"/>
    <property type="evidence" value="ECO:0007669"/>
    <property type="project" value="InterPro"/>
</dbReference>
<reference evidence="6" key="1">
    <citation type="journal article" date="2014" name="Int. J. Syst. Evol. Microbiol.">
        <title>Complete genome sequence of Corynebacterium casei LMG S-19264T (=DSM 44701T), isolated from a smear-ripened cheese.</title>
        <authorList>
            <consortium name="US DOE Joint Genome Institute (JGI-PGF)"/>
            <person name="Walter F."/>
            <person name="Albersmeier A."/>
            <person name="Kalinowski J."/>
            <person name="Ruckert C."/>
        </authorList>
    </citation>
    <scope>NUCLEOTIDE SEQUENCE</scope>
    <source>
        <strain evidence="6">CGMCC 4.7430</strain>
    </source>
</reference>
<feature type="domain" description="HTH luxR-type" evidence="4">
    <location>
        <begin position="152"/>
        <end position="217"/>
    </location>
</feature>
<dbReference type="InterPro" id="IPR011006">
    <property type="entry name" value="CheY-like_superfamily"/>
</dbReference>
<dbReference type="PANTHER" id="PTHR43214">
    <property type="entry name" value="TWO-COMPONENT RESPONSE REGULATOR"/>
    <property type="match status" value="1"/>
</dbReference>
<dbReference type="Gene3D" id="3.40.50.2300">
    <property type="match status" value="1"/>
</dbReference>
<dbReference type="InterPro" id="IPR001789">
    <property type="entry name" value="Sig_transdc_resp-reg_receiver"/>
</dbReference>
<dbReference type="SMART" id="SM00421">
    <property type="entry name" value="HTH_LUXR"/>
    <property type="match status" value="1"/>
</dbReference>
<name>A0A918E4W0_9ACTN</name>
<keyword evidence="2 6" id="KW-0238">DNA-binding</keyword>
<dbReference type="GO" id="GO:0003677">
    <property type="term" value="F:DNA binding"/>
    <property type="evidence" value="ECO:0007669"/>
    <property type="project" value="UniProtKB-KW"/>
</dbReference>
<dbReference type="SMART" id="SM00448">
    <property type="entry name" value="REC"/>
    <property type="match status" value="1"/>
</dbReference>
<organism evidence="6 7">
    <name type="scientific">Nonomuraea glycinis</name>
    <dbReference type="NCBI Taxonomy" id="2047744"/>
    <lineage>
        <taxon>Bacteria</taxon>
        <taxon>Bacillati</taxon>
        <taxon>Actinomycetota</taxon>
        <taxon>Actinomycetes</taxon>
        <taxon>Streptosporangiales</taxon>
        <taxon>Streptosporangiaceae</taxon>
        <taxon>Nonomuraea</taxon>
    </lineage>
</organism>
<keyword evidence="1 3" id="KW-0597">Phosphoprotein</keyword>
<dbReference type="PROSITE" id="PS50043">
    <property type="entry name" value="HTH_LUXR_2"/>
    <property type="match status" value="1"/>
</dbReference>
<dbReference type="PRINTS" id="PR00038">
    <property type="entry name" value="HTHLUXR"/>
</dbReference>
<dbReference type="SUPFAM" id="SSF52172">
    <property type="entry name" value="CheY-like"/>
    <property type="match status" value="1"/>
</dbReference>
<dbReference type="RefSeq" id="WP_189139282.1">
    <property type="nucleotide sequence ID" value="NZ_BMNK01000004.1"/>
</dbReference>
<evidence type="ECO:0000256" key="3">
    <source>
        <dbReference type="PROSITE-ProRule" id="PRU00169"/>
    </source>
</evidence>
<comment type="caution">
    <text evidence="6">The sequence shown here is derived from an EMBL/GenBank/DDBJ whole genome shotgun (WGS) entry which is preliminary data.</text>
</comment>
<feature type="domain" description="Response regulatory" evidence="5">
    <location>
        <begin position="14"/>
        <end position="130"/>
    </location>
</feature>
<dbReference type="SUPFAM" id="SSF46894">
    <property type="entry name" value="C-terminal effector domain of the bipartite response regulators"/>
    <property type="match status" value="1"/>
</dbReference>
<dbReference type="PROSITE" id="PS50110">
    <property type="entry name" value="RESPONSE_REGULATORY"/>
    <property type="match status" value="1"/>
</dbReference>
<dbReference type="Pfam" id="PF00196">
    <property type="entry name" value="GerE"/>
    <property type="match status" value="1"/>
</dbReference>
<dbReference type="GO" id="GO:0006355">
    <property type="term" value="P:regulation of DNA-templated transcription"/>
    <property type="evidence" value="ECO:0007669"/>
    <property type="project" value="InterPro"/>
</dbReference>
<protein>
    <submittedName>
        <fullName evidence="6">DNA-binding response regulator</fullName>
    </submittedName>
</protein>
<evidence type="ECO:0000259" key="5">
    <source>
        <dbReference type="PROSITE" id="PS50110"/>
    </source>
</evidence>
<gene>
    <name evidence="6" type="ORF">GCM10012278_31190</name>
</gene>
<dbReference type="EMBL" id="BMNK01000004">
    <property type="protein sequence ID" value="GGP06647.1"/>
    <property type="molecule type" value="Genomic_DNA"/>
</dbReference>
<dbReference type="InterPro" id="IPR000792">
    <property type="entry name" value="Tscrpt_reg_LuxR_C"/>
</dbReference>
<sequence>MSPLSDPLAVAPIRLVLVEDHDMVAEAIGMALGHAPGIEVVARSSSIAAAVTDTRRWRPDVVVLDRRLPDGDGIAAIGTISAAAPETRVLVLTAEASASVAVRVVEAGGAGLVEKSSGLQELEAAVREVAAGGVVFAPGLLSGVLDRLTGRTWTAGGALTGRERETLLLLAEGVSTDQISERLGVARNTARNHVQRVLEKLGARSKLEAVAIARREGLLD</sequence>
<dbReference type="InterPro" id="IPR039420">
    <property type="entry name" value="WalR-like"/>
</dbReference>
<evidence type="ECO:0000256" key="1">
    <source>
        <dbReference type="ARBA" id="ARBA00022553"/>
    </source>
</evidence>
<dbReference type="Pfam" id="PF00072">
    <property type="entry name" value="Response_reg"/>
    <property type="match status" value="1"/>
</dbReference>
<feature type="modified residue" description="4-aspartylphosphate" evidence="3">
    <location>
        <position position="65"/>
    </location>
</feature>
<keyword evidence="7" id="KW-1185">Reference proteome</keyword>
<dbReference type="InterPro" id="IPR058245">
    <property type="entry name" value="NreC/VraR/RcsB-like_REC"/>
</dbReference>
<evidence type="ECO:0000259" key="4">
    <source>
        <dbReference type="PROSITE" id="PS50043"/>
    </source>
</evidence>
<dbReference type="CDD" id="cd06170">
    <property type="entry name" value="LuxR_C_like"/>
    <property type="match status" value="1"/>
</dbReference>
<dbReference type="Proteomes" id="UP000660745">
    <property type="component" value="Unassembled WGS sequence"/>
</dbReference>